<proteinExistence type="predicted"/>
<evidence type="ECO:0000256" key="1">
    <source>
        <dbReference type="ARBA" id="ARBA00022729"/>
    </source>
</evidence>
<keyword evidence="1" id="KW-0732">Signal</keyword>
<accession>A0A382S2B4</accession>
<dbReference type="Pfam" id="PF01436">
    <property type="entry name" value="NHL"/>
    <property type="match status" value="1"/>
</dbReference>
<feature type="region of interest" description="Disordered" evidence="4">
    <location>
        <begin position="1"/>
        <end position="20"/>
    </location>
</feature>
<evidence type="ECO:0000256" key="3">
    <source>
        <dbReference type="ARBA" id="ARBA00023180"/>
    </source>
</evidence>
<dbReference type="InterPro" id="IPR001258">
    <property type="entry name" value="NHL_repeat"/>
</dbReference>
<dbReference type="PROSITE" id="PS51125">
    <property type="entry name" value="NHL"/>
    <property type="match status" value="1"/>
</dbReference>
<organism evidence="5">
    <name type="scientific">marine metagenome</name>
    <dbReference type="NCBI Taxonomy" id="408172"/>
    <lineage>
        <taxon>unclassified sequences</taxon>
        <taxon>metagenomes</taxon>
        <taxon>ecological metagenomes</taxon>
    </lineage>
</organism>
<dbReference type="InterPro" id="IPR011042">
    <property type="entry name" value="6-blade_b-propeller_TolB-like"/>
</dbReference>
<name>A0A382S2B4_9ZZZZ</name>
<evidence type="ECO:0008006" key="6">
    <source>
        <dbReference type="Google" id="ProtNLM"/>
    </source>
</evidence>
<feature type="non-terminal residue" evidence="5">
    <location>
        <position position="266"/>
    </location>
</feature>
<dbReference type="CDD" id="cd14958">
    <property type="entry name" value="NHL_PAL_like"/>
    <property type="match status" value="1"/>
</dbReference>
<dbReference type="Gene3D" id="2.120.10.30">
    <property type="entry name" value="TolB, C-terminal domain"/>
    <property type="match status" value="1"/>
</dbReference>
<dbReference type="EMBL" id="UINC01125322">
    <property type="protein sequence ID" value="SVD03071.1"/>
    <property type="molecule type" value="Genomic_DNA"/>
</dbReference>
<sequence>MPKKEKANLEGGLPSHEEFDLGTKPEIMGQEPYVFSVDGKEWGNLPKDWTLKEATAVGVNSKDQVIVFNRGTKPIIIFDPNGKYIDSWGDGIFKNPHGITIDDDDYMYCVDNGDSTVRKFDSLGNLQFQIGEANKPSKKMSGIPFSVPTQVAVDSNNKDLYVADGYSNAKVHKYDKEGNYLFSWGESGTGEGQFNIVHNISTDSEGLVYVADRENHRIQVFDPTGKYIDQWINLSRAACLYIDRRGSEDIFYVGEYFSGISSNDTG</sequence>
<keyword evidence="3" id="KW-0325">Glycoprotein</keyword>
<keyword evidence="2" id="KW-0677">Repeat</keyword>
<gene>
    <name evidence="5" type="ORF">METZ01_LOCUS355925</name>
</gene>
<reference evidence="5" key="1">
    <citation type="submission" date="2018-05" db="EMBL/GenBank/DDBJ databases">
        <authorList>
            <person name="Lanie J.A."/>
            <person name="Ng W.-L."/>
            <person name="Kazmierczak K.M."/>
            <person name="Andrzejewski T.M."/>
            <person name="Davidsen T.M."/>
            <person name="Wayne K.J."/>
            <person name="Tettelin H."/>
            <person name="Glass J.I."/>
            <person name="Rusch D."/>
            <person name="Podicherti R."/>
            <person name="Tsui H.-C.T."/>
            <person name="Winkler M.E."/>
        </authorList>
    </citation>
    <scope>NUCLEOTIDE SEQUENCE</scope>
</reference>
<dbReference type="AlphaFoldDB" id="A0A382S2B4"/>
<evidence type="ECO:0000256" key="4">
    <source>
        <dbReference type="SAM" id="MobiDB-lite"/>
    </source>
</evidence>
<dbReference type="PANTHER" id="PTHR10680">
    <property type="entry name" value="PEPTIDYL-GLYCINE ALPHA-AMIDATING MONOOXYGENASE"/>
    <property type="match status" value="1"/>
</dbReference>
<dbReference type="PANTHER" id="PTHR10680:SF38">
    <property type="entry name" value="BLL1368 PROTEIN"/>
    <property type="match status" value="1"/>
</dbReference>
<protein>
    <recommendedName>
        <fullName evidence="6">Peptidylamidoglycolate lyase</fullName>
    </recommendedName>
</protein>
<evidence type="ECO:0000256" key="2">
    <source>
        <dbReference type="ARBA" id="ARBA00022737"/>
    </source>
</evidence>
<dbReference type="SUPFAM" id="SSF63825">
    <property type="entry name" value="YWTD domain"/>
    <property type="match status" value="1"/>
</dbReference>
<evidence type="ECO:0000313" key="5">
    <source>
        <dbReference type="EMBL" id="SVD03071.1"/>
    </source>
</evidence>